<dbReference type="AlphaFoldDB" id="A0AA36DD89"/>
<evidence type="ECO:0000313" key="3">
    <source>
        <dbReference type="Proteomes" id="UP001177023"/>
    </source>
</evidence>
<evidence type="ECO:0000313" key="2">
    <source>
        <dbReference type="EMBL" id="CAJ0584115.1"/>
    </source>
</evidence>
<name>A0AA36DD89_9BILA</name>
<feature type="chain" id="PRO_5041463050" evidence="1">
    <location>
        <begin position="20"/>
        <end position="164"/>
    </location>
</feature>
<keyword evidence="3" id="KW-1185">Reference proteome</keyword>
<proteinExistence type="predicted"/>
<accession>A0AA36DD89</accession>
<dbReference type="Proteomes" id="UP001177023">
    <property type="component" value="Unassembled WGS sequence"/>
</dbReference>
<gene>
    <name evidence="2" type="ORF">MSPICULIGERA_LOCUS22177</name>
</gene>
<sequence length="164" mass="18095">MFKAGLLLILIASIGGAQCRMPRMPSFSNRGPIGRSIAEMLKRNTVKAMGGAATLGGAVAFAVEMIVEALTDPDETETKEALQGFFPMRFTLSETEFALNVEQFGKKHFFEKVEEALKKEKEEICMSAPNGEQIKIRNNNVGIGMLLLYTISGQQRNTQLFECI</sequence>
<feature type="signal peptide" evidence="1">
    <location>
        <begin position="1"/>
        <end position="19"/>
    </location>
</feature>
<comment type="caution">
    <text evidence="2">The sequence shown here is derived from an EMBL/GenBank/DDBJ whole genome shotgun (WGS) entry which is preliminary data.</text>
</comment>
<reference evidence="2" key="1">
    <citation type="submission" date="2023-06" db="EMBL/GenBank/DDBJ databases">
        <authorList>
            <person name="Delattre M."/>
        </authorList>
    </citation>
    <scope>NUCLEOTIDE SEQUENCE</scope>
    <source>
        <strain evidence="2">AF72</strain>
    </source>
</reference>
<feature type="non-terminal residue" evidence="2">
    <location>
        <position position="164"/>
    </location>
</feature>
<evidence type="ECO:0000256" key="1">
    <source>
        <dbReference type="SAM" id="SignalP"/>
    </source>
</evidence>
<protein>
    <submittedName>
        <fullName evidence="2">Uncharacterized protein</fullName>
    </submittedName>
</protein>
<keyword evidence="1" id="KW-0732">Signal</keyword>
<organism evidence="2 3">
    <name type="scientific">Mesorhabditis spiculigera</name>
    <dbReference type="NCBI Taxonomy" id="96644"/>
    <lineage>
        <taxon>Eukaryota</taxon>
        <taxon>Metazoa</taxon>
        <taxon>Ecdysozoa</taxon>
        <taxon>Nematoda</taxon>
        <taxon>Chromadorea</taxon>
        <taxon>Rhabditida</taxon>
        <taxon>Rhabditina</taxon>
        <taxon>Rhabditomorpha</taxon>
        <taxon>Rhabditoidea</taxon>
        <taxon>Rhabditidae</taxon>
        <taxon>Mesorhabditinae</taxon>
        <taxon>Mesorhabditis</taxon>
    </lineage>
</organism>
<dbReference type="EMBL" id="CATQJA010002682">
    <property type="protein sequence ID" value="CAJ0584115.1"/>
    <property type="molecule type" value="Genomic_DNA"/>
</dbReference>